<reference evidence="1" key="1">
    <citation type="journal article" date="2020" name="Stud. Mycol.">
        <title>101 Dothideomycetes genomes: a test case for predicting lifestyles and emergence of pathogens.</title>
        <authorList>
            <person name="Haridas S."/>
            <person name="Albert R."/>
            <person name="Binder M."/>
            <person name="Bloem J."/>
            <person name="Labutti K."/>
            <person name="Salamov A."/>
            <person name="Andreopoulos B."/>
            <person name="Baker S."/>
            <person name="Barry K."/>
            <person name="Bills G."/>
            <person name="Bluhm B."/>
            <person name="Cannon C."/>
            <person name="Castanera R."/>
            <person name="Culley D."/>
            <person name="Daum C."/>
            <person name="Ezra D."/>
            <person name="Gonzalez J."/>
            <person name="Henrissat B."/>
            <person name="Kuo A."/>
            <person name="Liang C."/>
            <person name="Lipzen A."/>
            <person name="Lutzoni F."/>
            <person name="Magnuson J."/>
            <person name="Mondo S."/>
            <person name="Nolan M."/>
            <person name="Ohm R."/>
            <person name="Pangilinan J."/>
            <person name="Park H.-J."/>
            <person name="Ramirez L."/>
            <person name="Alfaro M."/>
            <person name="Sun H."/>
            <person name="Tritt A."/>
            <person name="Yoshinaga Y."/>
            <person name="Zwiers L.-H."/>
            <person name="Turgeon B."/>
            <person name="Goodwin S."/>
            <person name="Spatafora J."/>
            <person name="Crous P."/>
            <person name="Grigoriev I."/>
        </authorList>
    </citation>
    <scope>NUCLEOTIDE SEQUENCE</scope>
    <source>
        <strain evidence="1">ATCC 16933</strain>
    </source>
</reference>
<dbReference type="EMBL" id="MU001684">
    <property type="protein sequence ID" value="KAF2456047.1"/>
    <property type="molecule type" value="Genomic_DNA"/>
</dbReference>
<organism evidence="1 2">
    <name type="scientific">Lineolata rhizophorae</name>
    <dbReference type="NCBI Taxonomy" id="578093"/>
    <lineage>
        <taxon>Eukaryota</taxon>
        <taxon>Fungi</taxon>
        <taxon>Dikarya</taxon>
        <taxon>Ascomycota</taxon>
        <taxon>Pezizomycotina</taxon>
        <taxon>Dothideomycetes</taxon>
        <taxon>Dothideomycetes incertae sedis</taxon>
        <taxon>Lineolatales</taxon>
        <taxon>Lineolataceae</taxon>
        <taxon>Lineolata</taxon>
    </lineage>
</organism>
<sequence>MTATVAMAGLRASPTPRRALNKKRVYIALYGRGTNKTSSEPYHWAIIVGPKKEVENGQGVRYHARQIFDATRPGKTSWAFERREIALAPTSLLLARVLVAKVADDAQLGRTLGAVAVVQNDQDPAWNCKSWIRTALAALEGDGRSLGTRVTDWRTVEGVASAYVCCKKRQRRFDTPGAFAAGTVPTFDLLAGREIIS</sequence>
<name>A0A6A6NX60_9PEZI</name>
<proteinExistence type="predicted"/>
<evidence type="ECO:0000313" key="1">
    <source>
        <dbReference type="EMBL" id="KAF2456047.1"/>
    </source>
</evidence>
<evidence type="ECO:0000313" key="2">
    <source>
        <dbReference type="Proteomes" id="UP000799766"/>
    </source>
</evidence>
<accession>A0A6A6NX60</accession>
<dbReference type="Pfam" id="PF21858">
    <property type="entry name" value="DUF6914"/>
    <property type="match status" value="1"/>
</dbReference>
<gene>
    <name evidence="1" type="ORF">BDY21DRAFT_372694</name>
</gene>
<dbReference type="InterPro" id="IPR054208">
    <property type="entry name" value="DUF6914"/>
</dbReference>
<protein>
    <submittedName>
        <fullName evidence="1">Uncharacterized protein</fullName>
    </submittedName>
</protein>
<dbReference type="AlphaFoldDB" id="A0A6A6NX60"/>
<dbReference type="OrthoDB" id="2679825at2759"/>
<dbReference type="Proteomes" id="UP000799766">
    <property type="component" value="Unassembled WGS sequence"/>
</dbReference>
<keyword evidence="2" id="KW-1185">Reference proteome</keyword>